<dbReference type="GO" id="GO:0006511">
    <property type="term" value="P:ubiquitin-dependent protein catabolic process"/>
    <property type="evidence" value="ECO:0007669"/>
    <property type="project" value="InterPro"/>
</dbReference>
<dbReference type="Gene3D" id="3.60.20.10">
    <property type="entry name" value="Glutamine Phosphoribosylpyrophosphate, subunit 1, domain 1"/>
    <property type="match status" value="1"/>
</dbReference>
<dbReference type="SUPFAM" id="SSF56235">
    <property type="entry name" value="N-terminal nucleophile aminohydrolases (Ntn hydrolases)"/>
    <property type="match status" value="1"/>
</dbReference>
<dbReference type="EMBL" id="GL833138">
    <property type="protein sequence ID" value="EGB05944.1"/>
    <property type="molecule type" value="Genomic_DNA"/>
</dbReference>
<dbReference type="GO" id="GO:0019773">
    <property type="term" value="C:proteasome core complex, alpha-subunit complex"/>
    <property type="evidence" value="ECO:0007669"/>
    <property type="project" value="InterPro"/>
</dbReference>
<dbReference type="PANTHER" id="PTHR11599">
    <property type="entry name" value="PROTEASOME SUBUNIT ALPHA/BETA"/>
    <property type="match status" value="1"/>
</dbReference>
<dbReference type="AlphaFoldDB" id="F0YG34"/>
<dbReference type="InterPro" id="IPR029055">
    <property type="entry name" value="Ntn_hydrolases_N"/>
</dbReference>
<dbReference type="InParanoid" id="F0YG34"/>
<dbReference type="Pfam" id="PF00227">
    <property type="entry name" value="Proteasome"/>
    <property type="match status" value="1"/>
</dbReference>
<reference evidence="3 4" key="1">
    <citation type="journal article" date="2011" name="Proc. Natl. Acad. Sci. U.S.A.">
        <title>Niche of harmful alga Aureococcus anophagefferens revealed through ecogenomics.</title>
        <authorList>
            <person name="Gobler C.J."/>
            <person name="Berry D.L."/>
            <person name="Dyhrman S.T."/>
            <person name="Wilhelm S.W."/>
            <person name="Salamov A."/>
            <person name="Lobanov A.V."/>
            <person name="Zhang Y."/>
            <person name="Collier J.L."/>
            <person name="Wurch L.L."/>
            <person name="Kustka A.B."/>
            <person name="Dill B.D."/>
            <person name="Shah M."/>
            <person name="VerBerkmoes N.C."/>
            <person name="Kuo A."/>
            <person name="Terry A."/>
            <person name="Pangilinan J."/>
            <person name="Lindquist E.A."/>
            <person name="Lucas S."/>
            <person name="Paulsen I.T."/>
            <person name="Hattenrath-Lehmann T.K."/>
            <person name="Talmage S.C."/>
            <person name="Walker E.A."/>
            <person name="Koch F."/>
            <person name="Burson A.M."/>
            <person name="Marcoval M.A."/>
            <person name="Tang Y.Z."/>
            <person name="Lecleir G.R."/>
            <person name="Coyne K.J."/>
            <person name="Berg G.M."/>
            <person name="Bertrand E.M."/>
            <person name="Saito M.A."/>
            <person name="Gladyshev V.N."/>
            <person name="Grigoriev I.V."/>
        </authorList>
    </citation>
    <scope>NUCLEOTIDE SEQUENCE [LARGE SCALE GENOMIC DNA]</scope>
    <source>
        <strain evidence="4">CCMP 1984</strain>
    </source>
</reference>
<dbReference type="eggNOG" id="KOG0181">
    <property type="taxonomic scope" value="Eukaryota"/>
</dbReference>
<dbReference type="SMART" id="SM00948">
    <property type="entry name" value="Proteasome_A_N"/>
    <property type="match status" value="1"/>
</dbReference>
<sequence length="160" mass="16624">YSFSLSTFSPDGRLQQIEFAFKAVERALPAAAVICADGVVLAKCVRKGDEGLGRAESPHVCRVTEAVVATYAGLPADFRALVTQCQDVAVAHARTWGAPMGVGALAAALGARLQEHTQLGGLRPFGCSVLLAGVDDDGVPKLYRVDPSGWCAPWTAAAVG</sequence>
<keyword evidence="1" id="KW-0647">Proteasome</keyword>
<dbReference type="InterPro" id="IPR001353">
    <property type="entry name" value="Proteasome_sua/b"/>
</dbReference>
<protein>
    <recommendedName>
        <fullName evidence="2">Proteasome alpha-type subunits domain-containing protein</fullName>
    </recommendedName>
</protein>
<dbReference type="Pfam" id="PF10584">
    <property type="entry name" value="Proteasome_A_N"/>
    <property type="match status" value="1"/>
</dbReference>
<organism evidence="4">
    <name type="scientific">Aureococcus anophagefferens</name>
    <name type="common">Harmful bloom alga</name>
    <dbReference type="NCBI Taxonomy" id="44056"/>
    <lineage>
        <taxon>Eukaryota</taxon>
        <taxon>Sar</taxon>
        <taxon>Stramenopiles</taxon>
        <taxon>Ochrophyta</taxon>
        <taxon>Pelagophyceae</taxon>
        <taxon>Pelagomonadales</taxon>
        <taxon>Pelagomonadaceae</taxon>
        <taxon>Aureococcus</taxon>
    </lineage>
</organism>
<evidence type="ECO:0000256" key="1">
    <source>
        <dbReference type="ARBA" id="ARBA00022942"/>
    </source>
</evidence>
<name>F0YG34_AURAN</name>
<evidence type="ECO:0000313" key="3">
    <source>
        <dbReference type="EMBL" id="EGB05944.1"/>
    </source>
</evidence>
<dbReference type="OrthoDB" id="431557at2759"/>
<accession>F0YG34</accession>
<dbReference type="GeneID" id="20218420"/>
<feature type="domain" description="Proteasome alpha-type subunits" evidence="2">
    <location>
        <begin position="1"/>
        <end position="23"/>
    </location>
</feature>
<gene>
    <name evidence="3" type="ORF">AURANDRAFT_14652</name>
</gene>
<evidence type="ECO:0000259" key="2">
    <source>
        <dbReference type="SMART" id="SM00948"/>
    </source>
</evidence>
<proteinExistence type="predicted"/>
<feature type="non-terminal residue" evidence="3">
    <location>
        <position position="160"/>
    </location>
</feature>
<feature type="non-terminal residue" evidence="3">
    <location>
        <position position="1"/>
    </location>
</feature>
<evidence type="ECO:0000313" key="4">
    <source>
        <dbReference type="Proteomes" id="UP000002729"/>
    </source>
</evidence>
<dbReference type="RefSeq" id="XP_009039484.1">
    <property type="nucleotide sequence ID" value="XM_009041236.1"/>
</dbReference>
<dbReference type="Proteomes" id="UP000002729">
    <property type="component" value="Unassembled WGS sequence"/>
</dbReference>
<keyword evidence="4" id="KW-1185">Reference proteome</keyword>
<dbReference type="InterPro" id="IPR050115">
    <property type="entry name" value="Proteasome_alpha"/>
</dbReference>
<dbReference type="InterPro" id="IPR000426">
    <property type="entry name" value="Proteasome_asu_N"/>
</dbReference>
<dbReference type="KEGG" id="aaf:AURANDRAFT_14652"/>